<dbReference type="RefSeq" id="WP_163098549.1">
    <property type="nucleotide sequence ID" value="NZ_CP127523.1"/>
</dbReference>
<reference evidence="1" key="1">
    <citation type="submission" date="2019-11" db="EMBL/GenBank/DDBJ databases">
        <title>Acidithiobacillus ferrianus sp. nov.: a facultatively anaerobic and extremely acidophilic chemolithoautotroph.</title>
        <authorList>
            <person name="Norris P.R."/>
            <person name="Falagan C."/>
            <person name="Moya-Beltran A."/>
            <person name="Castro M."/>
            <person name="Quatrini R."/>
            <person name="Johnson D.B."/>
        </authorList>
    </citation>
    <scope>NUCLEOTIDE SEQUENCE [LARGE SCALE GENOMIC DNA]</scope>
    <source>
        <strain evidence="1">MG</strain>
    </source>
</reference>
<name>A0A845UDC0_9PROT</name>
<proteinExistence type="predicted"/>
<dbReference type="EMBL" id="WNJL01000037">
    <property type="protein sequence ID" value="NDU43345.1"/>
    <property type="molecule type" value="Genomic_DNA"/>
</dbReference>
<gene>
    <name evidence="1" type="ORF">GL267_12095</name>
</gene>
<dbReference type="AlphaFoldDB" id="A0A845UDC0"/>
<protein>
    <submittedName>
        <fullName evidence="1">Uncharacterized protein</fullName>
    </submittedName>
</protein>
<accession>A0A845UDC0</accession>
<sequence>MKKLDENDVVKLLMDLSYLTAMLAVDIEEDRQSGMERLSLEFEQLDDLLSEIDEQVFNHQFARQAMLAARIAKRITYHHTPKTVQ</sequence>
<organism evidence="1">
    <name type="scientific">Acidithiobacillus ferrianus</name>
    <dbReference type="NCBI Taxonomy" id="2678518"/>
    <lineage>
        <taxon>Bacteria</taxon>
        <taxon>Pseudomonadati</taxon>
        <taxon>Pseudomonadota</taxon>
        <taxon>Acidithiobacillia</taxon>
        <taxon>Acidithiobacillales</taxon>
        <taxon>Acidithiobacillaceae</taxon>
        <taxon>Acidithiobacillus</taxon>
    </lineage>
</organism>
<evidence type="ECO:0000313" key="1">
    <source>
        <dbReference type="EMBL" id="NDU43345.1"/>
    </source>
</evidence>
<comment type="caution">
    <text evidence="1">The sequence shown here is derived from an EMBL/GenBank/DDBJ whole genome shotgun (WGS) entry which is preliminary data.</text>
</comment>